<keyword evidence="7" id="KW-0325">Glycoprotein</keyword>
<dbReference type="EMBL" id="JARYMX010000002">
    <property type="protein sequence ID" value="KAJ9562151.1"/>
    <property type="molecule type" value="Genomic_DNA"/>
</dbReference>
<gene>
    <name evidence="12" type="ORF">OSB04_007311</name>
</gene>
<keyword evidence="5" id="KW-0418">Kinase</keyword>
<dbReference type="PROSITE" id="PS00107">
    <property type="entry name" value="PROTEIN_KINASE_ATP"/>
    <property type="match status" value="1"/>
</dbReference>
<keyword evidence="9" id="KW-0812">Transmembrane</keyword>
<proteinExistence type="predicted"/>
<dbReference type="InterPro" id="IPR017441">
    <property type="entry name" value="Protein_kinase_ATP_BS"/>
</dbReference>
<evidence type="ECO:0000313" key="13">
    <source>
        <dbReference type="Proteomes" id="UP001172457"/>
    </source>
</evidence>
<reference evidence="12" key="1">
    <citation type="submission" date="2023-03" db="EMBL/GenBank/DDBJ databases">
        <title>Chromosome-scale reference genome and RAD-based genetic map of yellow starthistle (Centaurea solstitialis) reveal putative structural variation and QTLs associated with invader traits.</title>
        <authorList>
            <person name="Reatini B."/>
            <person name="Cang F.A."/>
            <person name="Jiang Q."/>
            <person name="Mckibben M.T.W."/>
            <person name="Barker M.S."/>
            <person name="Rieseberg L.H."/>
            <person name="Dlugosch K.M."/>
        </authorList>
    </citation>
    <scope>NUCLEOTIDE SEQUENCE</scope>
    <source>
        <strain evidence="12">CAN-66</strain>
        <tissue evidence="12">Leaf</tissue>
    </source>
</reference>
<keyword evidence="4 8" id="KW-0547">Nucleotide-binding</keyword>
<comment type="caution">
    <text evidence="12">The sequence shown here is derived from an EMBL/GenBank/DDBJ whole genome shotgun (WGS) entry which is preliminary data.</text>
</comment>
<dbReference type="GO" id="GO:0004714">
    <property type="term" value="F:transmembrane receptor protein tyrosine kinase activity"/>
    <property type="evidence" value="ECO:0007669"/>
    <property type="project" value="InterPro"/>
</dbReference>
<dbReference type="InterPro" id="IPR011009">
    <property type="entry name" value="Kinase-like_dom_sf"/>
</dbReference>
<dbReference type="GO" id="GO:0009506">
    <property type="term" value="C:plasmodesma"/>
    <property type="evidence" value="ECO:0007669"/>
    <property type="project" value="TreeGrafter"/>
</dbReference>
<accession>A0AA38TV60</accession>
<evidence type="ECO:0000259" key="11">
    <source>
        <dbReference type="PROSITE" id="PS50011"/>
    </source>
</evidence>
<dbReference type="GO" id="GO:0004674">
    <property type="term" value="F:protein serine/threonine kinase activity"/>
    <property type="evidence" value="ECO:0007669"/>
    <property type="project" value="UniProtKB-KW"/>
</dbReference>
<dbReference type="Gene3D" id="2.60.120.430">
    <property type="entry name" value="Galactose-binding lectin"/>
    <property type="match status" value="2"/>
</dbReference>
<dbReference type="InterPro" id="IPR000719">
    <property type="entry name" value="Prot_kinase_dom"/>
</dbReference>
<feature type="chain" id="PRO_5041451818" description="Protein kinase domain-containing protein" evidence="10">
    <location>
        <begin position="23"/>
        <end position="779"/>
    </location>
</feature>
<organism evidence="12 13">
    <name type="scientific">Centaurea solstitialis</name>
    <name type="common">yellow star-thistle</name>
    <dbReference type="NCBI Taxonomy" id="347529"/>
    <lineage>
        <taxon>Eukaryota</taxon>
        <taxon>Viridiplantae</taxon>
        <taxon>Streptophyta</taxon>
        <taxon>Embryophyta</taxon>
        <taxon>Tracheophyta</taxon>
        <taxon>Spermatophyta</taxon>
        <taxon>Magnoliopsida</taxon>
        <taxon>eudicotyledons</taxon>
        <taxon>Gunneridae</taxon>
        <taxon>Pentapetalae</taxon>
        <taxon>asterids</taxon>
        <taxon>campanulids</taxon>
        <taxon>Asterales</taxon>
        <taxon>Asteraceae</taxon>
        <taxon>Carduoideae</taxon>
        <taxon>Cardueae</taxon>
        <taxon>Centaureinae</taxon>
        <taxon>Centaurea</taxon>
    </lineage>
</organism>
<dbReference type="GO" id="GO:0005886">
    <property type="term" value="C:plasma membrane"/>
    <property type="evidence" value="ECO:0007669"/>
    <property type="project" value="TreeGrafter"/>
</dbReference>
<evidence type="ECO:0000256" key="6">
    <source>
        <dbReference type="ARBA" id="ARBA00022840"/>
    </source>
</evidence>
<sequence>MASTHYLPLLTLFSLLLSLVYSNSNAYVLPNQFFINCGSTSDVVFTGRNFISDVKPTSFSLSGHTSTTAGNTNNPELIYQTARVFNKKSWYKLKADGTNTFVMVRLHFSPMSSSDHKLEVSKFDVSILGFALLSNFTVNSTVIREFIVPIGSEPRFRIEFAPSDGSSSAFVNAIEAFTTPPDLFVHNVTLPHLMSLPGNDGGGFVNLASDHAFDPVHRVNVGGQKIGVEEDTLRRIWVPDDSFLLNGKPAVKNRSFDGGIFYENGGATQFHAPDSVYGTAKELDADSNEISWKFGVNKKATYLVRAHFCNIITSGLPDSIDEFDFVIYSHRKAIKWADKKRLATAFFDDSVVDSDNFGIVNISIGTILDKGQLAFLNGLEIMELLKKSNPDYQGSDGNSKDYKNVFIIVGCVVFVVVLLLGFLIGLKYAKVKQRSQAEISYGGDSDTSITVDQNLKLSLKVPFADISFATNNFDENLMIGSGGFGKVYKGILGNGREVAVKRGEKGHGQGRPEFVTEILVFSRIRHRHLVSLIGYCDENSEMILVYEFMEKGTLQDHLYNANENHPKLSWEKDSRSASSTNILLDKDYVAKVADFGISRSDNVDPTETSFIKGSFGYMDPEYLSYLKLTKKSDVYSFGVVLLEVLCARPAILPGDNLAHWAIKEIENGNVDAIIDPFLAGTINENSLRNFLETVKGSLKVTGDERPSMDEVKWNLKYALNFQQLVAETHEDSTIMESSLHLRMSMIHRLPSYGIDDDSFANGNSASSFASGSKAIDEAR</sequence>
<protein>
    <recommendedName>
        <fullName evidence="11">Protein kinase domain-containing protein</fullName>
    </recommendedName>
</protein>
<feature type="binding site" evidence="8">
    <location>
        <position position="501"/>
    </location>
    <ligand>
        <name>ATP</name>
        <dbReference type="ChEBI" id="CHEBI:30616"/>
    </ligand>
</feature>
<evidence type="ECO:0000256" key="10">
    <source>
        <dbReference type="SAM" id="SignalP"/>
    </source>
</evidence>
<dbReference type="Gene3D" id="1.10.510.10">
    <property type="entry name" value="Transferase(Phosphotransferase) domain 1"/>
    <property type="match status" value="1"/>
</dbReference>
<evidence type="ECO:0000256" key="9">
    <source>
        <dbReference type="SAM" id="Phobius"/>
    </source>
</evidence>
<dbReference type="InterPro" id="IPR024788">
    <property type="entry name" value="Malectin-like_Carb-bd_dom"/>
</dbReference>
<dbReference type="PANTHER" id="PTHR27003">
    <property type="entry name" value="OS07G0166700 PROTEIN"/>
    <property type="match status" value="1"/>
</dbReference>
<keyword evidence="13" id="KW-1185">Reference proteome</keyword>
<evidence type="ECO:0000256" key="5">
    <source>
        <dbReference type="ARBA" id="ARBA00022777"/>
    </source>
</evidence>
<evidence type="ECO:0000256" key="7">
    <source>
        <dbReference type="ARBA" id="ARBA00023180"/>
    </source>
</evidence>
<dbReference type="Pfam" id="PF07714">
    <property type="entry name" value="PK_Tyr_Ser-Thr"/>
    <property type="match status" value="1"/>
</dbReference>
<dbReference type="Gene3D" id="3.30.200.20">
    <property type="entry name" value="Phosphorylase Kinase, domain 1"/>
    <property type="match status" value="1"/>
</dbReference>
<feature type="transmembrane region" description="Helical" evidence="9">
    <location>
        <begin position="405"/>
        <end position="426"/>
    </location>
</feature>
<keyword evidence="9" id="KW-1133">Transmembrane helix</keyword>
<dbReference type="GO" id="GO:0005524">
    <property type="term" value="F:ATP binding"/>
    <property type="evidence" value="ECO:0007669"/>
    <property type="project" value="UniProtKB-UniRule"/>
</dbReference>
<evidence type="ECO:0000256" key="2">
    <source>
        <dbReference type="ARBA" id="ARBA00022527"/>
    </source>
</evidence>
<keyword evidence="6 8" id="KW-0067">ATP-binding</keyword>
<dbReference type="AlphaFoldDB" id="A0AA38TV60"/>
<name>A0AA38TV60_9ASTR</name>
<keyword evidence="10" id="KW-0732">Signal</keyword>
<evidence type="ECO:0000256" key="8">
    <source>
        <dbReference type="PROSITE-ProRule" id="PRU10141"/>
    </source>
</evidence>
<comment type="subcellular location">
    <subcellularLocation>
        <location evidence="1">Membrane</location>
        <topology evidence="1">Single-pass type I membrane protein</topology>
    </subcellularLocation>
</comment>
<dbReference type="FunFam" id="3.30.200.20:FF:000039">
    <property type="entry name" value="receptor-like protein kinase FERONIA"/>
    <property type="match status" value="1"/>
</dbReference>
<evidence type="ECO:0000256" key="4">
    <source>
        <dbReference type="ARBA" id="ARBA00022741"/>
    </source>
</evidence>
<feature type="domain" description="Protein kinase" evidence="11">
    <location>
        <begin position="473"/>
        <end position="725"/>
    </location>
</feature>
<dbReference type="Pfam" id="PF00069">
    <property type="entry name" value="Pkinase"/>
    <property type="match status" value="1"/>
</dbReference>
<dbReference type="InterPro" id="IPR001245">
    <property type="entry name" value="Ser-Thr/Tyr_kinase_cat_dom"/>
</dbReference>
<keyword evidence="3" id="KW-0808">Transferase</keyword>
<feature type="signal peptide" evidence="10">
    <location>
        <begin position="1"/>
        <end position="22"/>
    </location>
</feature>
<dbReference type="PANTHER" id="PTHR27003:SF398">
    <property type="entry name" value="PROTEIN KINASE DOMAIN-CONTAINING PROTEIN"/>
    <property type="match status" value="1"/>
</dbReference>
<dbReference type="InterPro" id="IPR045272">
    <property type="entry name" value="ANXUR1/2-like"/>
</dbReference>
<dbReference type="Proteomes" id="UP001172457">
    <property type="component" value="Chromosome 2"/>
</dbReference>
<dbReference type="PROSITE" id="PS50011">
    <property type="entry name" value="PROTEIN_KINASE_DOM"/>
    <property type="match status" value="1"/>
</dbReference>
<evidence type="ECO:0000256" key="1">
    <source>
        <dbReference type="ARBA" id="ARBA00004479"/>
    </source>
</evidence>
<evidence type="ECO:0000256" key="3">
    <source>
        <dbReference type="ARBA" id="ARBA00022679"/>
    </source>
</evidence>
<evidence type="ECO:0000313" key="12">
    <source>
        <dbReference type="EMBL" id="KAJ9562151.1"/>
    </source>
</evidence>
<dbReference type="SUPFAM" id="SSF56112">
    <property type="entry name" value="Protein kinase-like (PK-like)"/>
    <property type="match status" value="1"/>
</dbReference>
<keyword evidence="9" id="KW-0472">Membrane</keyword>
<dbReference type="Pfam" id="PF12819">
    <property type="entry name" value="Malectin_like"/>
    <property type="match status" value="1"/>
</dbReference>
<keyword evidence="2" id="KW-0723">Serine/threonine-protein kinase</keyword>